<comment type="catalytic activity">
    <reaction evidence="7 8">
        <text>D-erythrose 4-phosphate + phosphoenolpyruvate + H2O = 7-phospho-2-dehydro-3-deoxy-D-arabino-heptonate + phosphate</text>
        <dbReference type="Rhea" id="RHEA:14717"/>
        <dbReference type="ChEBI" id="CHEBI:15377"/>
        <dbReference type="ChEBI" id="CHEBI:16897"/>
        <dbReference type="ChEBI" id="CHEBI:43474"/>
        <dbReference type="ChEBI" id="CHEBI:58394"/>
        <dbReference type="ChEBI" id="CHEBI:58702"/>
        <dbReference type="EC" id="2.5.1.54"/>
    </reaction>
</comment>
<feature type="compositionally biased region" description="Basic and acidic residues" evidence="9">
    <location>
        <begin position="1"/>
        <end position="15"/>
    </location>
</feature>
<evidence type="ECO:0000256" key="3">
    <source>
        <dbReference type="ARBA" id="ARBA00007985"/>
    </source>
</evidence>
<keyword evidence="12" id="KW-1185">Reference proteome</keyword>
<dbReference type="NCBIfam" id="NF009396">
    <property type="entry name" value="PRK12756.1"/>
    <property type="match status" value="1"/>
</dbReference>
<dbReference type="NCBIfam" id="NF009395">
    <property type="entry name" value="PRK12755.1"/>
    <property type="match status" value="1"/>
</dbReference>
<evidence type="ECO:0000256" key="1">
    <source>
        <dbReference type="ARBA" id="ARBA00003726"/>
    </source>
</evidence>
<sequence length="381" mass="41097">MNRPDDWQHDHEVGGERQSPPPATTLDTTRVDDVRIGAVRPLISPALLLDDLPMPPASQSLVEEARASMSKILSGADDRLIVVVGPCSIHDHEQALAYGRQLKALADELSGELLVVMRVYFEKPRTTVGWKGYINDPRLDGSFRINEGLRRARQLLLDVAELGLPAGTEFLDLLSPQYIADLVSWGAIGARTTESQSHRQLASGLSCPVGFKNGTDGGVKVASDAIVAAQASHAFMGMTKMGQAAIFETRGNADCHVILRGGKAPNYSAADVQACCAVLAKSGLREQVMIDFSHANSEKQHRRQIAVCADVAGQISGGEHRITGVMIESHLLEGRQDLVEGQCPAWGISVTDACVGWEDTAPMLRQLAQAVAERRRVKTSP</sequence>
<dbReference type="EMBL" id="JBBUTI010000008">
    <property type="protein sequence ID" value="MEK8047222.1"/>
    <property type="molecule type" value="Genomic_DNA"/>
</dbReference>
<dbReference type="PANTHER" id="PTHR21225">
    <property type="entry name" value="PHOSPHO-2-DEHYDRO-3-DEOXYHEPTONATE ALDOLASE DAHP SYNTHETASE"/>
    <property type="match status" value="1"/>
</dbReference>
<evidence type="ECO:0000256" key="7">
    <source>
        <dbReference type="ARBA" id="ARBA00047508"/>
    </source>
</evidence>
<dbReference type="Gene3D" id="3.20.20.70">
    <property type="entry name" value="Aldolase class I"/>
    <property type="match status" value="1"/>
</dbReference>
<evidence type="ECO:0000259" key="10">
    <source>
        <dbReference type="Pfam" id="PF00793"/>
    </source>
</evidence>
<dbReference type="GO" id="GO:0003849">
    <property type="term" value="F:3-deoxy-7-phosphoheptulonate synthase activity"/>
    <property type="evidence" value="ECO:0007669"/>
    <property type="project" value="UniProtKB-EC"/>
</dbReference>
<keyword evidence="6 8" id="KW-0057">Aromatic amino acid biosynthesis</keyword>
<dbReference type="SUPFAM" id="SSF51569">
    <property type="entry name" value="Aldolase"/>
    <property type="match status" value="1"/>
</dbReference>
<proteinExistence type="inferred from homology"/>
<evidence type="ECO:0000256" key="9">
    <source>
        <dbReference type="SAM" id="MobiDB-lite"/>
    </source>
</evidence>
<comment type="function">
    <text evidence="1 8">Stereospecific condensation of phosphoenolpyruvate (PEP) and D-erythrose-4-phosphate (E4P) giving rise to 3-deoxy-D-arabino-heptulosonate-7-phosphate (DAHP).</text>
</comment>
<reference evidence="11 12" key="1">
    <citation type="submission" date="2024-04" db="EMBL/GenBank/DDBJ databases">
        <title>Novel species of the genus Ideonella isolated from streams.</title>
        <authorList>
            <person name="Lu H."/>
        </authorList>
    </citation>
    <scope>NUCLEOTIDE SEQUENCE [LARGE SCALE GENOMIC DNA]</scope>
    <source>
        <strain evidence="11 12">LYT19W</strain>
    </source>
</reference>
<accession>A0ABU9C9E4</accession>
<name>A0ABU9C9E4_9BURK</name>
<comment type="caution">
    <text evidence="11">The sequence shown here is derived from an EMBL/GenBank/DDBJ whole genome shotgun (WGS) entry which is preliminary data.</text>
</comment>
<feature type="domain" description="DAHP synthetase I/KDSA" evidence="10">
    <location>
        <begin position="70"/>
        <end position="362"/>
    </location>
</feature>
<dbReference type="Proteomes" id="UP001379945">
    <property type="component" value="Unassembled WGS sequence"/>
</dbReference>
<dbReference type="InterPro" id="IPR006218">
    <property type="entry name" value="DAHP1/KDSA"/>
</dbReference>
<evidence type="ECO:0000256" key="6">
    <source>
        <dbReference type="ARBA" id="ARBA00023141"/>
    </source>
</evidence>
<dbReference type="Pfam" id="PF00793">
    <property type="entry name" value="DAHP_synth_1"/>
    <property type="match status" value="1"/>
</dbReference>
<keyword evidence="5 8" id="KW-0808">Transferase</keyword>
<dbReference type="InterPro" id="IPR006219">
    <property type="entry name" value="DAHP_synth_1"/>
</dbReference>
<evidence type="ECO:0000256" key="2">
    <source>
        <dbReference type="ARBA" id="ARBA00004688"/>
    </source>
</evidence>
<evidence type="ECO:0000256" key="4">
    <source>
        <dbReference type="ARBA" id="ARBA00022605"/>
    </source>
</evidence>
<gene>
    <name evidence="11" type="ORF">AACH00_12750</name>
</gene>
<dbReference type="NCBIfam" id="TIGR00034">
    <property type="entry name" value="aroFGH"/>
    <property type="match status" value="1"/>
</dbReference>
<comment type="similarity">
    <text evidence="3 8">Belongs to the class-I DAHP synthase family.</text>
</comment>
<evidence type="ECO:0000313" key="12">
    <source>
        <dbReference type="Proteomes" id="UP001379945"/>
    </source>
</evidence>
<evidence type="ECO:0000256" key="8">
    <source>
        <dbReference type="PIRNR" id="PIRNR001361"/>
    </source>
</evidence>
<keyword evidence="4 8" id="KW-0028">Amino-acid biosynthesis</keyword>
<feature type="region of interest" description="Disordered" evidence="9">
    <location>
        <begin position="1"/>
        <end position="28"/>
    </location>
</feature>
<dbReference type="InterPro" id="IPR013785">
    <property type="entry name" value="Aldolase_TIM"/>
</dbReference>
<evidence type="ECO:0000256" key="5">
    <source>
        <dbReference type="ARBA" id="ARBA00022679"/>
    </source>
</evidence>
<protein>
    <recommendedName>
        <fullName evidence="8">Phospho-2-dehydro-3-deoxyheptonate aldolase</fullName>
        <ecNumber evidence="8">2.5.1.54</ecNumber>
    </recommendedName>
</protein>
<dbReference type="PIRSF" id="PIRSF001361">
    <property type="entry name" value="DAHP_synthase"/>
    <property type="match status" value="1"/>
</dbReference>
<dbReference type="PANTHER" id="PTHR21225:SF12">
    <property type="entry name" value="PHOSPHO-2-DEHYDRO-3-DEOXYHEPTONATE ALDOLASE, TYROSINE-INHIBITED"/>
    <property type="match status" value="1"/>
</dbReference>
<dbReference type="EC" id="2.5.1.54" evidence="8"/>
<comment type="pathway">
    <text evidence="2 8">Metabolic intermediate biosynthesis; chorismate biosynthesis; chorismate from D-erythrose 4-phosphate and phosphoenolpyruvate: step 1/7.</text>
</comment>
<evidence type="ECO:0000313" key="11">
    <source>
        <dbReference type="EMBL" id="MEK8047222.1"/>
    </source>
</evidence>
<organism evidence="11 12">
    <name type="scientific">Ideonella margarita</name>
    <dbReference type="NCBI Taxonomy" id="2984191"/>
    <lineage>
        <taxon>Bacteria</taxon>
        <taxon>Pseudomonadati</taxon>
        <taxon>Pseudomonadota</taxon>
        <taxon>Betaproteobacteria</taxon>
        <taxon>Burkholderiales</taxon>
        <taxon>Sphaerotilaceae</taxon>
        <taxon>Ideonella</taxon>
    </lineage>
</organism>